<proteinExistence type="predicted"/>
<keyword evidence="3" id="KW-1185">Reference proteome</keyword>
<keyword evidence="1" id="KW-0812">Transmembrane</keyword>
<evidence type="ECO:0000313" key="3">
    <source>
        <dbReference type="Proteomes" id="UP000013909"/>
    </source>
</evidence>
<dbReference type="OrthoDB" id="835970at2"/>
<dbReference type="Proteomes" id="UP000013909">
    <property type="component" value="Unassembled WGS sequence"/>
</dbReference>
<evidence type="ECO:0000256" key="1">
    <source>
        <dbReference type="SAM" id="Phobius"/>
    </source>
</evidence>
<sequence length="344" mass="40552">MSRIFRNIRNALLKESQVKRYFLYSIGEIFLVVIGILIALYLNNLNSEKKAERENIRLVTDLEKGLMNNQFLMERFARRVYSQDSLMEAVIQNKVSQESYGRNRMLTELMTPGTQYTWLNDENIMTLLQKERDFSPTYNQLFKLIKSYKSKLDDLDYAVEEMNQLSNWNDQFMAENFDWFSGQGREDQLKRLEYYLSDPFYRNRLSLFRKKFGSQISHITALTALRAAMMGEIKKLKGEAPAEWTAYYQSLGLKPLIPVPCESLPRNWERQYPMFNYYLFYNPTPKDVILMRLRDHSDSWEEYVIKSGEFEILPQFPGRGFMLGTPDKCAQAFIAPQGGFLVIE</sequence>
<dbReference type="RefSeq" id="WP_010855610.1">
    <property type="nucleotide sequence ID" value="NZ_AQHR01000088.1"/>
</dbReference>
<accession>R7ZQR1</accession>
<dbReference type="Pfam" id="PF19578">
    <property type="entry name" value="DUF6090"/>
    <property type="match status" value="1"/>
</dbReference>
<dbReference type="STRING" id="1232681.ADIS_3477"/>
<feature type="transmembrane region" description="Helical" evidence="1">
    <location>
        <begin position="21"/>
        <end position="42"/>
    </location>
</feature>
<dbReference type="AlphaFoldDB" id="R7ZQR1"/>
<name>R7ZQR1_9BACT</name>
<keyword evidence="1" id="KW-0472">Membrane</keyword>
<evidence type="ECO:0000313" key="2">
    <source>
        <dbReference type="EMBL" id="EON76349.1"/>
    </source>
</evidence>
<keyword evidence="1" id="KW-1133">Transmembrane helix</keyword>
<dbReference type="PATRIC" id="fig|1288963.3.peg.3469"/>
<organism evidence="2 3">
    <name type="scientific">Lunatimonas lonarensis</name>
    <dbReference type="NCBI Taxonomy" id="1232681"/>
    <lineage>
        <taxon>Bacteria</taxon>
        <taxon>Pseudomonadati</taxon>
        <taxon>Bacteroidota</taxon>
        <taxon>Cytophagia</taxon>
        <taxon>Cytophagales</taxon>
        <taxon>Cyclobacteriaceae</taxon>
    </lineage>
</organism>
<dbReference type="EMBL" id="AQHR01000088">
    <property type="protein sequence ID" value="EON76349.1"/>
    <property type="molecule type" value="Genomic_DNA"/>
</dbReference>
<gene>
    <name evidence="2" type="ORF">ADIS_3477</name>
</gene>
<comment type="caution">
    <text evidence="2">The sequence shown here is derived from an EMBL/GenBank/DDBJ whole genome shotgun (WGS) entry which is preliminary data.</text>
</comment>
<protein>
    <submittedName>
        <fullName evidence="2">Uncharacterized protein</fullName>
    </submittedName>
</protein>
<reference evidence="2 3" key="1">
    <citation type="submission" date="2013-02" db="EMBL/GenBank/DDBJ databases">
        <title>A novel strain isolated from Lonar lake, Maharashtra, India.</title>
        <authorList>
            <person name="Singh A."/>
        </authorList>
    </citation>
    <scope>NUCLEOTIDE SEQUENCE [LARGE SCALE GENOMIC DNA]</scope>
    <source>
        <strain evidence="2 3">AK24</strain>
    </source>
</reference>
<dbReference type="InterPro" id="IPR045749">
    <property type="entry name" value="DUF6090"/>
</dbReference>